<evidence type="ECO:0000313" key="7">
    <source>
        <dbReference type="Proteomes" id="UP000270616"/>
    </source>
</evidence>
<organism evidence="6 7">
    <name type="scientific">Kocuria soli</name>
    <dbReference type="NCBI Taxonomy" id="2485125"/>
    <lineage>
        <taxon>Bacteria</taxon>
        <taxon>Bacillati</taxon>
        <taxon>Actinomycetota</taxon>
        <taxon>Actinomycetes</taxon>
        <taxon>Micrococcales</taxon>
        <taxon>Micrococcaceae</taxon>
        <taxon>Kocuria</taxon>
    </lineage>
</organism>
<dbReference type="PANTHER" id="PTHR45947:SF3">
    <property type="entry name" value="SULFOQUINOVOSYL TRANSFERASE SQD2"/>
    <property type="match status" value="1"/>
</dbReference>
<sequence length="419" mass="46889">MLPPVDVDDRPVPDGGALTVLVVAETYPPDVNGSSQFSRRLAQAMAGRGHRVHVAAPRPGRGHSIRRMDGHVTEHRFRSHTAFTYTTFNFCFPWEIRGEVNRLLDEVQPDVVHVECHYILGRFMATEARKRGIRLIGTNHFIPENIEQYLPLPSLIRRMYRRISWRDMAGVFRNCDVVTAPTPLAVESMKRHGFDFPVYALSNGIQAENYELREGEAPPHSDRPTILFVGRLDPEKHVDVLIKALARIKDDTDAVLEVVGQGGEFEKLAGLAEQLGLGDRVRFRGFVSDEDLRLAYLGADIFSQPGTAELQSLVTLEAMAASCPVLLANARALPHLVDPGVNGWLFTPGDDAEVADKLLAFLHLPEDRRRDMGLASHKLVEEHSFDATVEAFERMYRGADPERLLANWPMLEPLETPLG</sequence>
<keyword evidence="7" id="KW-1185">Reference proteome</keyword>
<evidence type="ECO:0000256" key="3">
    <source>
        <dbReference type="ARBA" id="ARBA00022679"/>
    </source>
</evidence>
<dbReference type="InterPro" id="IPR050194">
    <property type="entry name" value="Glycosyltransferase_grp1"/>
</dbReference>
<feature type="domain" description="Glycosyl transferase family 1" evidence="4">
    <location>
        <begin position="220"/>
        <end position="370"/>
    </location>
</feature>
<evidence type="ECO:0000259" key="4">
    <source>
        <dbReference type="Pfam" id="PF00534"/>
    </source>
</evidence>
<accession>A0A3N4AA43</accession>
<dbReference type="PANTHER" id="PTHR45947">
    <property type="entry name" value="SULFOQUINOVOSYL TRANSFERASE SQD2"/>
    <property type="match status" value="1"/>
</dbReference>
<dbReference type="EMBL" id="RKMF01000012">
    <property type="protein sequence ID" value="ROZ62528.1"/>
    <property type="molecule type" value="Genomic_DNA"/>
</dbReference>
<proteinExistence type="predicted"/>
<dbReference type="Gene3D" id="3.40.50.2000">
    <property type="entry name" value="Glycogen Phosphorylase B"/>
    <property type="match status" value="2"/>
</dbReference>
<evidence type="ECO:0000313" key="6">
    <source>
        <dbReference type="EMBL" id="ROZ62528.1"/>
    </source>
</evidence>
<evidence type="ECO:0000256" key="1">
    <source>
        <dbReference type="ARBA" id="ARBA00021292"/>
    </source>
</evidence>
<keyword evidence="2" id="KW-0328">Glycosyltransferase</keyword>
<dbReference type="AlphaFoldDB" id="A0A3N4AA43"/>
<protein>
    <recommendedName>
        <fullName evidence="1">D-inositol 3-phosphate glycosyltransferase</fullName>
    </recommendedName>
</protein>
<evidence type="ECO:0000259" key="5">
    <source>
        <dbReference type="Pfam" id="PF13439"/>
    </source>
</evidence>
<keyword evidence="3 6" id="KW-0808">Transferase</keyword>
<feature type="domain" description="Glycosyltransferase subfamily 4-like N-terminal" evidence="5">
    <location>
        <begin position="31"/>
        <end position="207"/>
    </location>
</feature>
<dbReference type="InterPro" id="IPR001296">
    <property type="entry name" value="Glyco_trans_1"/>
</dbReference>
<dbReference type="Proteomes" id="UP000270616">
    <property type="component" value="Unassembled WGS sequence"/>
</dbReference>
<evidence type="ECO:0000256" key="2">
    <source>
        <dbReference type="ARBA" id="ARBA00022676"/>
    </source>
</evidence>
<dbReference type="OrthoDB" id="9802525at2"/>
<dbReference type="GO" id="GO:1901137">
    <property type="term" value="P:carbohydrate derivative biosynthetic process"/>
    <property type="evidence" value="ECO:0007669"/>
    <property type="project" value="UniProtKB-ARBA"/>
</dbReference>
<reference evidence="6 7" key="1">
    <citation type="submission" date="2018-10" db="EMBL/GenBank/DDBJ databases">
        <title>Kocuria sp. M5W7-7, whole genome shotgun sequence.</title>
        <authorList>
            <person name="Tuo L."/>
        </authorList>
    </citation>
    <scope>NUCLEOTIDE SEQUENCE [LARGE SCALE GENOMIC DNA]</scope>
    <source>
        <strain evidence="6 7">M5W7-7</strain>
    </source>
</reference>
<dbReference type="Pfam" id="PF13439">
    <property type="entry name" value="Glyco_transf_4"/>
    <property type="match status" value="1"/>
</dbReference>
<dbReference type="RefSeq" id="WP_123825598.1">
    <property type="nucleotide sequence ID" value="NZ_RKMF01000012.1"/>
</dbReference>
<gene>
    <name evidence="6" type="ORF">EDL96_09640</name>
</gene>
<dbReference type="GO" id="GO:0016757">
    <property type="term" value="F:glycosyltransferase activity"/>
    <property type="evidence" value="ECO:0007669"/>
    <property type="project" value="UniProtKB-KW"/>
</dbReference>
<comment type="caution">
    <text evidence="6">The sequence shown here is derived from an EMBL/GenBank/DDBJ whole genome shotgun (WGS) entry which is preliminary data.</text>
</comment>
<dbReference type="SUPFAM" id="SSF53756">
    <property type="entry name" value="UDP-Glycosyltransferase/glycogen phosphorylase"/>
    <property type="match status" value="1"/>
</dbReference>
<dbReference type="InterPro" id="IPR028098">
    <property type="entry name" value="Glyco_trans_4-like_N"/>
</dbReference>
<name>A0A3N4AA43_9MICC</name>
<dbReference type="Pfam" id="PF00534">
    <property type="entry name" value="Glycos_transf_1"/>
    <property type="match status" value="1"/>
</dbReference>